<protein>
    <recommendedName>
        <fullName evidence="1">GP-PDE domain-containing protein</fullName>
    </recommendedName>
</protein>
<dbReference type="EMBL" id="UINC01000796">
    <property type="protein sequence ID" value="SUZ61326.1"/>
    <property type="molecule type" value="Genomic_DNA"/>
</dbReference>
<evidence type="ECO:0000259" key="1">
    <source>
        <dbReference type="PROSITE" id="PS51704"/>
    </source>
</evidence>
<dbReference type="InterPro" id="IPR030395">
    <property type="entry name" value="GP_PDE_dom"/>
</dbReference>
<feature type="non-terminal residue" evidence="2">
    <location>
        <position position="276"/>
    </location>
</feature>
<dbReference type="Gene3D" id="3.20.20.190">
    <property type="entry name" value="Phosphatidylinositol (PI) phosphodiesterase"/>
    <property type="match status" value="1"/>
</dbReference>
<dbReference type="CDD" id="cd08561">
    <property type="entry name" value="GDPD_cytoplasmic_ScUgpQ2_like"/>
    <property type="match status" value="1"/>
</dbReference>
<dbReference type="InterPro" id="IPR017946">
    <property type="entry name" value="PLC-like_Pdiesterase_TIM-brl"/>
</dbReference>
<dbReference type="SUPFAM" id="SSF51695">
    <property type="entry name" value="PLC-like phosphodiesterases"/>
    <property type="match status" value="1"/>
</dbReference>
<feature type="non-terminal residue" evidence="2">
    <location>
        <position position="1"/>
    </location>
</feature>
<dbReference type="PROSITE" id="PS51704">
    <property type="entry name" value="GP_PDE"/>
    <property type="match status" value="1"/>
</dbReference>
<dbReference type="PANTHER" id="PTHR46211:SF14">
    <property type="entry name" value="GLYCEROPHOSPHODIESTER PHOSPHODIESTERASE"/>
    <property type="match status" value="1"/>
</dbReference>
<dbReference type="PANTHER" id="PTHR46211">
    <property type="entry name" value="GLYCEROPHOSPHORYL DIESTER PHOSPHODIESTERASE"/>
    <property type="match status" value="1"/>
</dbReference>
<feature type="domain" description="GP-PDE" evidence="1">
    <location>
        <begin position="32"/>
        <end position="276"/>
    </location>
</feature>
<dbReference type="AlphaFoldDB" id="A0A381P309"/>
<accession>A0A381P309</accession>
<organism evidence="2">
    <name type="scientific">marine metagenome</name>
    <dbReference type="NCBI Taxonomy" id="408172"/>
    <lineage>
        <taxon>unclassified sequences</taxon>
        <taxon>metagenomes</taxon>
        <taxon>ecological metagenomes</taxon>
    </lineage>
</organism>
<sequence>MALFKIYLFLYLFGFLIPQKTTHPVLNNIKIPVTISHQGGNKEYPDQSILAFDNSVNLGIQVLELDVHKTLDGTIVIHHDPSIDRLTNMTGMIKEMKWADLQSVDGAYNWTINGEDYPYRGKGIKILSLSQLIEKYPDKIYDIEIKQSDPPIEDDLCDLLRNYDLTTDQVIVASFYDDIINRFHEVCPEVAISLSVNKGTKLYLLSRIGLERLLPINSVIAQLPLQFSSPFGDLSLDKRYINAFSKGDRQVWVWTVDDSSEMEEVLEIGAHGILTD</sequence>
<dbReference type="GO" id="GO:0006629">
    <property type="term" value="P:lipid metabolic process"/>
    <property type="evidence" value="ECO:0007669"/>
    <property type="project" value="InterPro"/>
</dbReference>
<evidence type="ECO:0000313" key="2">
    <source>
        <dbReference type="EMBL" id="SUZ61326.1"/>
    </source>
</evidence>
<dbReference type="GO" id="GO:0008081">
    <property type="term" value="F:phosphoric diester hydrolase activity"/>
    <property type="evidence" value="ECO:0007669"/>
    <property type="project" value="InterPro"/>
</dbReference>
<dbReference type="Pfam" id="PF03009">
    <property type="entry name" value="GDPD"/>
    <property type="match status" value="1"/>
</dbReference>
<gene>
    <name evidence="2" type="ORF">METZ01_LOCUS14180</name>
</gene>
<proteinExistence type="predicted"/>
<name>A0A381P309_9ZZZZ</name>
<reference evidence="2" key="1">
    <citation type="submission" date="2018-05" db="EMBL/GenBank/DDBJ databases">
        <authorList>
            <person name="Lanie J.A."/>
            <person name="Ng W.-L."/>
            <person name="Kazmierczak K.M."/>
            <person name="Andrzejewski T.M."/>
            <person name="Davidsen T.M."/>
            <person name="Wayne K.J."/>
            <person name="Tettelin H."/>
            <person name="Glass J.I."/>
            <person name="Rusch D."/>
            <person name="Podicherti R."/>
            <person name="Tsui H.-C.T."/>
            <person name="Winkler M.E."/>
        </authorList>
    </citation>
    <scope>NUCLEOTIDE SEQUENCE</scope>
</reference>